<dbReference type="GeneID" id="95361081"/>
<dbReference type="RefSeq" id="WP_021796312.1">
    <property type="nucleotide sequence ID" value="NZ_ACVN02000030.1"/>
</dbReference>
<evidence type="ECO:0000259" key="12">
    <source>
        <dbReference type="PROSITE" id="PS51671"/>
    </source>
</evidence>
<dbReference type="InterPro" id="IPR036291">
    <property type="entry name" value="NAD(P)-bd_dom_sf"/>
</dbReference>
<evidence type="ECO:0000256" key="7">
    <source>
        <dbReference type="ARBA" id="ARBA00023027"/>
    </source>
</evidence>
<feature type="domain" description="Prephenate/arogenate dehydrogenase" evidence="11">
    <location>
        <begin position="12"/>
        <end position="290"/>
    </location>
</feature>
<dbReference type="PROSITE" id="PS51257">
    <property type="entry name" value="PROKAR_LIPOPROTEIN"/>
    <property type="match status" value="1"/>
</dbReference>
<dbReference type="Gene3D" id="3.40.50.720">
    <property type="entry name" value="NAD(P)-binding Rossmann-like Domain"/>
    <property type="match status" value="1"/>
</dbReference>
<dbReference type="Gene3D" id="1.10.3660.10">
    <property type="entry name" value="6-phosphogluconate dehydrogenase C-terminal like domain"/>
    <property type="match status" value="1"/>
</dbReference>
<feature type="domain" description="ACT" evidence="12">
    <location>
        <begin position="293"/>
        <end position="360"/>
    </location>
</feature>
<dbReference type="GO" id="GO:0008977">
    <property type="term" value="F:prephenate dehydrogenase (NAD+) activity"/>
    <property type="evidence" value="ECO:0007669"/>
    <property type="project" value="UniProtKB-EC"/>
</dbReference>
<dbReference type="UniPathway" id="UPA00122">
    <property type="reaction ID" value="UER00961"/>
</dbReference>
<evidence type="ECO:0000256" key="3">
    <source>
        <dbReference type="ARBA" id="ARBA00012068"/>
    </source>
</evidence>
<evidence type="ECO:0000256" key="5">
    <source>
        <dbReference type="ARBA" id="ARBA00022498"/>
    </source>
</evidence>
<evidence type="ECO:0000313" key="14">
    <source>
        <dbReference type="Proteomes" id="UP000017052"/>
    </source>
</evidence>
<dbReference type="PANTHER" id="PTHR21363:SF0">
    <property type="entry name" value="PREPHENATE DEHYDROGENASE [NADP(+)]"/>
    <property type="match status" value="1"/>
</dbReference>
<keyword evidence="6 13" id="KW-0560">Oxidoreductase</keyword>
<dbReference type="GO" id="GO:0070403">
    <property type="term" value="F:NAD+ binding"/>
    <property type="evidence" value="ECO:0007669"/>
    <property type="project" value="InterPro"/>
</dbReference>
<dbReference type="InterPro" id="IPR003099">
    <property type="entry name" value="Prephen_DH"/>
</dbReference>
<dbReference type="PANTHER" id="PTHR21363">
    <property type="entry name" value="PREPHENATE DEHYDROGENASE"/>
    <property type="match status" value="1"/>
</dbReference>
<dbReference type="InterPro" id="IPR045865">
    <property type="entry name" value="ACT-like_dom_sf"/>
</dbReference>
<dbReference type="InterPro" id="IPR046826">
    <property type="entry name" value="PDH_N"/>
</dbReference>
<accession>U2S9Y6</accession>
<reference evidence="13" key="1">
    <citation type="submission" date="2013-08" db="EMBL/GenBank/DDBJ databases">
        <authorList>
            <person name="Durkin A.S."/>
            <person name="Haft D.R."/>
            <person name="McCorrison J."/>
            <person name="Torralba M."/>
            <person name="Gillis M."/>
            <person name="Haft D.H."/>
            <person name="Methe B."/>
            <person name="Sutton G."/>
            <person name="Nelson K.E."/>
        </authorList>
    </citation>
    <scope>NUCLEOTIDE SEQUENCE [LARGE SCALE GENOMIC DNA]</scope>
    <source>
        <strain evidence="13">F0233</strain>
    </source>
</reference>
<evidence type="ECO:0000259" key="11">
    <source>
        <dbReference type="PROSITE" id="PS51176"/>
    </source>
</evidence>
<evidence type="ECO:0000256" key="1">
    <source>
        <dbReference type="ARBA" id="ARBA00005067"/>
    </source>
</evidence>
<dbReference type="GO" id="GO:0006571">
    <property type="term" value="P:tyrosine biosynthetic process"/>
    <property type="evidence" value="ECO:0007669"/>
    <property type="project" value="UniProtKB-UniPathway"/>
</dbReference>
<proteinExistence type="inferred from homology"/>
<evidence type="ECO:0000256" key="9">
    <source>
        <dbReference type="ARBA" id="ARBA00049260"/>
    </source>
</evidence>
<keyword evidence="5" id="KW-0827">Tyrosine biosynthesis</keyword>
<sequence>MASKHPDAPELSPTVVIGAGLIGASIGCALTGAGVDVRLRDRYRSHAVVAAGIGAGSVGTPLATTVRLVVVAVPPAVVAPTVARALSHYRNAVVTDVASVKQPVLADLEAMGTDLGRYVGSHPMAGSEFSGPLTASPRLFADRTWVIADGTGSPEAVRRVEQLIGICGARLVRLAPADHDRAVAEISHVPQIMSSLTAARLADAPPEDLRLAGQGVRDVTRIAGSDPGLWRQIITGNRAEITTQLRAIRDDLDRVIDGLDDVRTVGELIARGRAGAAALPGKHGRRSDKALERVVVEIPDAPGALARLFVDIMGQGVNVEDLSIEHGQDREVGYLSIAVEAEQAQDLRETMDAKGWSLRE</sequence>
<dbReference type="OrthoDB" id="9802008at2"/>
<dbReference type="SUPFAM" id="SSF48179">
    <property type="entry name" value="6-phosphogluconate dehydrogenase C-terminal domain-like"/>
    <property type="match status" value="1"/>
</dbReference>
<dbReference type="InterPro" id="IPR002912">
    <property type="entry name" value="ACT_dom"/>
</dbReference>
<protein>
    <recommendedName>
        <fullName evidence="4">Prephenate dehydrogenase</fullName>
        <ecNumber evidence="3">1.3.1.12</ecNumber>
    </recommendedName>
</protein>
<organism evidence="13 14">
    <name type="scientific">Propionibacterium acidifaciens F0233</name>
    <dbReference type="NCBI Taxonomy" id="553198"/>
    <lineage>
        <taxon>Bacteria</taxon>
        <taxon>Bacillati</taxon>
        <taxon>Actinomycetota</taxon>
        <taxon>Actinomycetes</taxon>
        <taxon>Propionibacteriales</taxon>
        <taxon>Propionibacteriaceae</taxon>
        <taxon>Propionibacterium</taxon>
    </lineage>
</organism>
<evidence type="ECO:0000256" key="6">
    <source>
        <dbReference type="ARBA" id="ARBA00023002"/>
    </source>
</evidence>
<gene>
    <name evidence="13" type="ORF">HMPREF0682_2915</name>
</gene>
<dbReference type="AlphaFoldDB" id="U2S9Y6"/>
<keyword evidence="10" id="KW-0812">Transmembrane</keyword>
<dbReference type="PROSITE" id="PS51176">
    <property type="entry name" value="PDH_ADH"/>
    <property type="match status" value="1"/>
</dbReference>
<dbReference type="NCBIfam" id="NF005112">
    <property type="entry name" value="PRK06545.2-4"/>
    <property type="match status" value="1"/>
</dbReference>
<dbReference type="Pfam" id="PF02153">
    <property type="entry name" value="PDH_N"/>
    <property type="match status" value="1"/>
</dbReference>
<comment type="similarity">
    <text evidence="2">Belongs to the prephenate/arogenate dehydrogenase family.</text>
</comment>
<dbReference type="SUPFAM" id="SSF51735">
    <property type="entry name" value="NAD(P)-binding Rossmann-fold domains"/>
    <property type="match status" value="1"/>
</dbReference>
<keyword evidence="10" id="KW-1133">Transmembrane helix</keyword>
<dbReference type="GO" id="GO:0004665">
    <property type="term" value="F:prephenate dehydrogenase (NADP+) activity"/>
    <property type="evidence" value="ECO:0007669"/>
    <property type="project" value="InterPro"/>
</dbReference>
<dbReference type="SUPFAM" id="SSF55021">
    <property type="entry name" value="ACT-like"/>
    <property type="match status" value="1"/>
</dbReference>
<dbReference type="EC" id="1.3.1.12" evidence="3"/>
<evidence type="ECO:0000256" key="10">
    <source>
        <dbReference type="SAM" id="Phobius"/>
    </source>
</evidence>
<dbReference type="PROSITE" id="PS51671">
    <property type="entry name" value="ACT"/>
    <property type="match status" value="1"/>
</dbReference>
<evidence type="ECO:0000256" key="2">
    <source>
        <dbReference type="ARBA" id="ARBA00007964"/>
    </source>
</evidence>
<comment type="catalytic activity">
    <reaction evidence="9">
        <text>prephenate + NAD(+) = 3-(4-hydroxyphenyl)pyruvate + CO2 + NADH</text>
        <dbReference type="Rhea" id="RHEA:13869"/>
        <dbReference type="ChEBI" id="CHEBI:16526"/>
        <dbReference type="ChEBI" id="CHEBI:29934"/>
        <dbReference type="ChEBI" id="CHEBI:36242"/>
        <dbReference type="ChEBI" id="CHEBI:57540"/>
        <dbReference type="ChEBI" id="CHEBI:57945"/>
        <dbReference type="EC" id="1.3.1.12"/>
    </reaction>
</comment>
<feature type="transmembrane region" description="Helical" evidence="10">
    <location>
        <begin position="15"/>
        <end position="35"/>
    </location>
</feature>
<dbReference type="InterPro" id="IPR050812">
    <property type="entry name" value="Preph/Arog_dehydrog"/>
</dbReference>
<keyword evidence="7" id="KW-0520">NAD</keyword>
<keyword evidence="8" id="KW-0057">Aromatic amino acid biosynthesis</keyword>
<keyword evidence="14" id="KW-1185">Reference proteome</keyword>
<dbReference type="EMBL" id="ACVN02000030">
    <property type="protein sequence ID" value="ERK62433.1"/>
    <property type="molecule type" value="Genomic_DNA"/>
</dbReference>
<dbReference type="InterPro" id="IPR008927">
    <property type="entry name" value="6-PGluconate_DH-like_C_sf"/>
</dbReference>
<dbReference type="Proteomes" id="UP000017052">
    <property type="component" value="Unassembled WGS sequence"/>
</dbReference>
<keyword evidence="8" id="KW-0028">Amino-acid biosynthesis</keyword>
<evidence type="ECO:0000256" key="8">
    <source>
        <dbReference type="ARBA" id="ARBA00023141"/>
    </source>
</evidence>
<evidence type="ECO:0000256" key="4">
    <source>
        <dbReference type="ARBA" id="ARBA00016891"/>
    </source>
</evidence>
<dbReference type="InterPro" id="IPR046825">
    <property type="entry name" value="PDH_C"/>
</dbReference>
<name>U2S9Y6_9ACTN</name>
<keyword evidence="10" id="KW-0472">Membrane</keyword>
<comment type="pathway">
    <text evidence="1">Amino-acid biosynthesis; L-tyrosine biosynthesis; (4-hydroxyphenyl)pyruvate from prephenate (NAD(+) route): step 1/1.</text>
</comment>
<dbReference type="NCBIfam" id="NF005111">
    <property type="entry name" value="PRK06545.2-3"/>
    <property type="match status" value="1"/>
</dbReference>
<evidence type="ECO:0000313" key="13">
    <source>
        <dbReference type="EMBL" id="ERK62433.1"/>
    </source>
</evidence>
<comment type="caution">
    <text evidence="13">The sequence shown here is derived from an EMBL/GenBank/DDBJ whole genome shotgun (WGS) entry which is preliminary data.</text>
</comment>
<dbReference type="Pfam" id="PF20463">
    <property type="entry name" value="PDH_C"/>
    <property type="match status" value="1"/>
</dbReference>